<dbReference type="EMBL" id="QDKG01000003">
    <property type="protein sequence ID" value="PVH25417.1"/>
    <property type="molecule type" value="Genomic_DNA"/>
</dbReference>
<evidence type="ECO:0000313" key="2">
    <source>
        <dbReference type="Proteomes" id="UP000245627"/>
    </source>
</evidence>
<name>A0A2T8HIY9_9SPHI</name>
<protein>
    <submittedName>
        <fullName evidence="1">Uncharacterized protein</fullName>
    </submittedName>
</protein>
<reference evidence="1 2" key="1">
    <citation type="submission" date="2018-04" db="EMBL/GenBank/DDBJ databases">
        <title>Sphingobacterium cortibacter sp. nov.</title>
        <authorList>
            <person name="Li Y."/>
        </authorList>
    </citation>
    <scope>NUCLEOTIDE SEQUENCE [LARGE SCALE GENOMIC DNA]</scope>
    <source>
        <strain evidence="1 2">2c-3</strain>
    </source>
</reference>
<proteinExistence type="predicted"/>
<sequence length="63" mass="7213">MKFVTYQIKDKNKLGLYLNGVVIDLHDADASITESMKEFLADWNTNIARAKVIADSRDYTFTI</sequence>
<gene>
    <name evidence="1" type="ORF">DC487_10930</name>
</gene>
<dbReference type="AlphaFoldDB" id="A0A2T8HIY9"/>
<accession>A0A2T8HIY9</accession>
<evidence type="ECO:0000313" key="1">
    <source>
        <dbReference type="EMBL" id="PVH25417.1"/>
    </source>
</evidence>
<dbReference type="Proteomes" id="UP000245627">
    <property type="component" value="Unassembled WGS sequence"/>
</dbReference>
<keyword evidence="2" id="KW-1185">Reference proteome</keyword>
<organism evidence="1 2">
    <name type="scientific">Sphingobacterium corticibacter</name>
    <dbReference type="NCBI Taxonomy" id="2171749"/>
    <lineage>
        <taxon>Bacteria</taxon>
        <taxon>Pseudomonadati</taxon>
        <taxon>Bacteroidota</taxon>
        <taxon>Sphingobacteriia</taxon>
        <taxon>Sphingobacteriales</taxon>
        <taxon>Sphingobacteriaceae</taxon>
        <taxon>Sphingobacterium</taxon>
    </lineage>
</organism>
<comment type="caution">
    <text evidence="1">The sequence shown here is derived from an EMBL/GenBank/DDBJ whole genome shotgun (WGS) entry which is preliminary data.</text>
</comment>
<dbReference type="RefSeq" id="WP_116776002.1">
    <property type="nucleotide sequence ID" value="NZ_QDKG01000003.1"/>
</dbReference>